<dbReference type="PROSITE" id="PS50943">
    <property type="entry name" value="HTH_CROC1"/>
    <property type="match status" value="1"/>
</dbReference>
<dbReference type="SMART" id="SM00530">
    <property type="entry name" value="HTH_XRE"/>
    <property type="match status" value="1"/>
</dbReference>
<dbReference type="RefSeq" id="WP_146820338.1">
    <property type="nucleotide sequence ID" value="NZ_CP029077.1"/>
</dbReference>
<dbReference type="Pfam" id="PF01381">
    <property type="entry name" value="HTH_3"/>
    <property type="match status" value="1"/>
</dbReference>
<dbReference type="OrthoDB" id="3034420at2"/>
<dbReference type="CDD" id="cd00093">
    <property type="entry name" value="HTH_XRE"/>
    <property type="match status" value="1"/>
</dbReference>
<dbReference type="SUPFAM" id="SSF47413">
    <property type="entry name" value="lambda repressor-like DNA-binding domains"/>
    <property type="match status" value="1"/>
</dbReference>
<dbReference type="InterPro" id="IPR010982">
    <property type="entry name" value="Lambda_DNA-bd_dom_sf"/>
</dbReference>
<name>A0A5B8XCG3_9RICK</name>
<evidence type="ECO:0000256" key="1">
    <source>
        <dbReference type="ARBA" id="ARBA00023125"/>
    </source>
</evidence>
<dbReference type="PANTHER" id="PTHR46558">
    <property type="entry name" value="TRACRIPTIONAL REGULATORY PROTEIN-RELATED-RELATED"/>
    <property type="match status" value="1"/>
</dbReference>
<organism evidence="3 4">
    <name type="scientific">Candidatus Deianiraea vastatrix</name>
    <dbReference type="NCBI Taxonomy" id="2163644"/>
    <lineage>
        <taxon>Bacteria</taxon>
        <taxon>Pseudomonadati</taxon>
        <taxon>Pseudomonadota</taxon>
        <taxon>Alphaproteobacteria</taxon>
        <taxon>Rickettsiales</taxon>
        <taxon>Candidatus Deianiraeaceae</taxon>
        <taxon>Candidatus Deianiraea</taxon>
    </lineage>
</organism>
<sequence>MSNKIPKHDKVIKSIGNKVQYYRKMKGLTQEELADKINKTVETISNVERGIFGVKIETLFDLSEALQIELSDLFVDVKVKQGSKSAKKIKEIINKISAQNDDTITAIDKVVSEICRVVVEK</sequence>
<dbReference type="InterPro" id="IPR001387">
    <property type="entry name" value="Cro/C1-type_HTH"/>
</dbReference>
<gene>
    <name evidence="3" type="ORF">Deia_00231</name>
</gene>
<dbReference type="GO" id="GO:0003677">
    <property type="term" value="F:DNA binding"/>
    <property type="evidence" value="ECO:0007669"/>
    <property type="project" value="UniProtKB-KW"/>
</dbReference>
<dbReference type="Proteomes" id="UP000321934">
    <property type="component" value="Chromosome"/>
</dbReference>
<dbReference type="PANTHER" id="PTHR46558:SF4">
    <property type="entry name" value="DNA-BIDING PHAGE PROTEIN"/>
    <property type="match status" value="1"/>
</dbReference>
<evidence type="ECO:0000313" key="4">
    <source>
        <dbReference type="Proteomes" id="UP000321934"/>
    </source>
</evidence>
<proteinExistence type="predicted"/>
<evidence type="ECO:0000259" key="2">
    <source>
        <dbReference type="PROSITE" id="PS50943"/>
    </source>
</evidence>
<dbReference type="AlphaFoldDB" id="A0A5B8XCG3"/>
<dbReference type="EMBL" id="CP029077">
    <property type="protein sequence ID" value="QED23039.1"/>
    <property type="molecule type" value="Genomic_DNA"/>
</dbReference>
<accession>A0A5B8XCG3</accession>
<dbReference type="Gene3D" id="1.10.260.40">
    <property type="entry name" value="lambda repressor-like DNA-binding domains"/>
    <property type="match status" value="1"/>
</dbReference>
<evidence type="ECO:0000313" key="3">
    <source>
        <dbReference type="EMBL" id="QED23039.1"/>
    </source>
</evidence>
<feature type="domain" description="HTH cro/C1-type" evidence="2">
    <location>
        <begin position="19"/>
        <end position="73"/>
    </location>
</feature>
<protein>
    <submittedName>
        <fullName evidence="3">Transcriptional regulator</fullName>
    </submittedName>
</protein>
<keyword evidence="1" id="KW-0238">DNA-binding</keyword>
<reference evidence="3 4" key="1">
    <citation type="journal article" date="2019" name="ISME J.">
        <title>Deianiraea, an extracellular bacterium associated with the ciliate Paramecium, suggests an alternative scenario for the evolution of Rickettsiales.</title>
        <authorList>
            <person name="Castelli M."/>
            <person name="Sabaneyeva E."/>
            <person name="Lanzoni O."/>
            <person name="Lebedeva N."/>
            <person name="Floriano A.M."/>
            <person name="Gaiarsa S."/>
            <person name="Benken K."/>
            <person name="Modeo L."/>
            <person name="Bandi C."/>
            <person name="Potekhin A."/>
            <person name="Sassera D."/>
            <person name="Petroni G."/>
        </authorList>
    </citation>
    <scope>NUCLEOTIDE SEQUENCE [LARGE SCALE GENOMIC DNA]</scope>
    <source>
        <strain evidence="3">CyL4-1</strain>
    </source>
</reference>
<keyword evidence="4" id="KW-1185">Reference proteome</keyword>